<reference evidence="2" key="1">
    <citation type="submission" date="2016-12" db="EMBL/GenBank/DDBJ databases">
        <authorList>
            <person name="Brunel B."/>
        </authorList>
    </citation>
    <scope>NUCLEOTIDE SEQUENCE [LARGE SCALE GENOMIC DNA]</scope>
</reference>
<proteinExistence type="predicted"/>
<name>A0A2P9AEX5_9HYPH</name>
<sequence>MIDALASLDPLSGSRQRGSTWAVAFASSRGFEPEDRYIARLTIEEAFFYYRRRAAYSKIFQL</sequence>
<keyword evidence="2" id="KW-1185">Reference proteome</keyword>
<protein>
    <submittedName>
        <fullName evidence="1">Uncharacterized protein</fullName>
    </submittedName>
</protein>
<organism evidence="1 2">
    <name type="scientific">Mesorhizobium delmotii</name>
    <dbReference type="NCBI Taxonomy" id="1631247"/>
    <lineage>
        <taxon>Bacteria</taxon>
        <taxon>Pseudomonadati</taxon>
        <taxon>Pseudomonadota</taxon>
        <taxon>Alphaproteobacteria</taxon>
        <taxon>Hyphomicrobiales</taxon>
        <taxon>Phyllobacteriaceae</taxon>
        <taxon>Mesorhizobium</taxon>
    </lineage>
</organism>
<gene>
    <name evidence="1" type="ORF">BQ8482_111594</name>
</gene>
<evidence type="ECO:0000313" key="2">
    <source>
        <dbReference type="Proteomes" id="UP000245698"/>
    </source>
</evidence>
<dbReference type="EMBL" id="FUIG01000013">
    <property type="protein sequence ID" value="SJM29664.1"/>
    <property type="molecule type" value="Genomic_DNA"/>
</dbReference>
<dbReference type="AlphaFoldDB" id="A0A2P9AEX5"/>
<accession>A0A2P9AEX5</accession>
<dbReference type="Proteomes" id="UP000245698">
    <property type="component" value="Unassembled WGS sequence"/>
</dbReference>
<evidence type="ECO:0000313" key="1">
    <source>
        <dbReference type="EMBL" id="SJM29664.1"/>
    </source>
</evidence>